<gene>
    <name evidence="3" type="ORF">KL86DPRO_50167</name>
</gene>
<evidence type="ECO:0008006" key="4">
    <source>
        <dbReference type="Google" id="ProtNLM"/>
    </source>
</evidence>
<dbReference type="EMBL" id="FLUQ01000005">
    <property type="protein sequence ID" value="SBW09429.1"/>
    <property type="molecule type" value="Genomic_DNA"/>
</dbReference>
<keyword evidence="2" id="KW-0812">Transmembrane</keyword>
<evidence type="ECO:0000256" key="2">
    <source>
        <dbReference type="SAM" id="Phobius"/>
    </source>
</evidence>
<keyword evidence="2" id="KW-1133">Transmembrane helix</keyword>
<organism evidence="3">
    <name type="scientific">uncultured delta proteobacterium</name>
    <dbReference type="NCBI Taxonomy" id="34034"/>
    <lineage>
        <taxon>Bacteria</taxon>
        <taxon>Deltaproteobacteria</taxon>
        <taxon>environmental samples</taxon>
    </lineage>
</organism>
<feature type="transmembrane region" description="Helical" evidence="2">
    <location>
        <begin position="270"/>
        <end position="303"/>
    </location>
</feature>
<evidence type="ECO:0000256" key="1">
    <source>
        <dbReference type="SAM" id="MobiDB-lite"/>
    </source>
</evidence>
<feature type="transmembrane region" description="Helical" evidence="2">
    <location>
        <begin position="323"/>
        <end position="344"/>
    </location>
</feature>
<feature type="region of interest" description="Disordered" evidence="1">
    <location>
        <begin position="1"/>
        <end position="27"/>
    </location>
</feature>
<feature type="transmembrane region" description="Helical" evidence="2">
    <location>
        <begin position="113"/>
        <end position="134"/>
    </location>
</feature>
<protein>
    <recommendedName>
        <fullName evidence="4">DUF898 domain-containing protein</fullName>
    </recommendedName>
</protein>
<name>A0A212KCI9_9DELT</name>
<reference evidence="3" key="1">
    <citation type="submission" date="2016-04" db="EMBL/GenBank/DDBJ databases">
        <authorList>
            <person name="Evans L.H."/>
            <person name="Alamgir A."/>
            <person name="Owens N."/>
            <person name="Weber N.D."/>
            <person name="Virtaneva K."/>
            <person name="Barbian K."/>
            <person name="Babar A."/>
            <person name="Rosenke K."/>
        </authorList>
    </citation>
    <scope>NUCLEOTIDE SEQUENCE</scope>
    <source>
        <strain evidence="3">86</strain>
    </source>
</reference>
<feature type="transmembrane region" description="Helical" evidence="2">
    <location>
        <begin position="62"/>
        <end position="80"/>
    </location>
</feature>
<keyword evidence="2" id="KW-0472">Membrane</keyword>
<feature type="transmembrane region" description="Helical" evidence="2">
    <location>
        <begin position="140"/>
        <end position="158"/>
    </location>
</feature>
<feature type="transmembrane region" description="Helical" evidence="2">
    <location>
        <begin position="239"/>
        <end position="258"/>
    </location>
</feature>
<dbReference type="Pfam" id="PF05987">
    <property type="entry name" value="DUF898"/>
    <property type="match status" value="1"/>
</dbReference>
<accession>A0A212KCI9</accession>
<dbReference type="InterPro" id="IPR010295">
    <property type="entry name" value="DUF898"/>
</dbReference>
<evidence type="ECO:0000313" key="3">
    <source>
        <dbReference type="EMBL" id="SBW09429.1"/>
    </source>
</evidence>
<sequence length="392" mass="42754">MEDARVTGGPAAVDRGPAGTFPASGPVTAPAGAARPEDYAASGGQMRPLTVFTGSGWDLFKIHIRNYILTILTLGVYSFWARVRVRKYLWENTVLLGENLEYTGTGGELFKSFLVVMLLGGLGMAAVYACMLLVPLAAPFIVPVILVPVGHFASYQALRYRLTRTRWHGIRGNMDGGAARYAAAGSGYSLLTLLTLFICMPLETARLTAKRLNASFFGSRRVGFSGRAKPLFASWLKSYILLALLGAGAALVLYGVGIDDVSTPAAEDIMPLVLGFFVISFGVLALAGLFTILYRAAVVRWLFGNLTFGDMRFDAKHYRAWGLFKLMLGNALLLLFTLGIAYPWTEIRTLRFFLSSIRYAGDPRLRDLLQDTLPERSRGEGLLDALDVDLAI</sequence>
<proteinExistence type="predicted"/>
<dbReference type="AlphaFoldDB" id="A0A212KCI9"/>
<feature type="transmembrane region" description="Helical" evidence="2">
    <location>
        <begin position="178"/>
        <end position="198"/>
    </location>
</feature>